<dbReference type="EMBL" id="JAIFRP010000030">
    <property type="protein sequence ID" value="KAK2582839.1"/>
    <property type="molecule type" value="Genomic_DNA"/>
</dbReference>
<reference evidence="3" key="1">
    <citation type="submission" date="2021-08" db="EMBL/GenBank/DDBJ databases">
        <authorList>
            <person name="Misof B."/>
            <person name="Oliver O."/>
            <person name="Podsiadlowski L."/>
            <person name="Donath A."/>
            <person name="Peters R."/>
            <person name="Mayer C."/>
            <person name="Rust J."/>
            <person name="Gunkel S."/>
            <person name="Lesny P."/>
            <person name="Martin S."/>
            <person name="Oeyen J.P."/>
            <person name="Petersen M."/>
            <person name="Panagiotis P."/>
            <person name="Wilbrandt J."/>
            <person name="Tanja T."/>
        </authorList>
    </citation>
    <scope>NUCLEOTIDE SEQUENCE</scope>
    <source>
        <strain evidence="3">GBR_01_08_01A</strain>
        <tissue evidence="3">Thorax + abdomen</tissue>
    </source>
</reference>
<feature type="region of interest" description="Disordered" evidence="1">
    <location>
        <begin position="23"/>
        <end position="58"/>
    </location>
</feature>
<accession>A0AAD9RN66</accession>
<keyword evidence="2" id="KW-0812">Transmembrane</keyword>
<evidence type="ECO:0000313" key="3">
    <source>
        <dbReference type="EMBL" id="KAK2582839.1"/>
    </source>
</evidence>
<protein>
    <submittedName>
        <fullName evidence="3">Uncharacterized protein</fullName>
    </submittedName>
</protein>
<comment type="caution">
    <text evidence="3">The sequence shown here is derived from an EMBL/GenBank/DDBJ whole genome shotgun (WGS) entry which is preliminary data.</text>
</comment>
<dbReference type="AlphaFoldDB" id="A0AAD9RN66"/>
<feature type="transmembrane region" description="Helical" evidence="2">
    <location>
        <begin position="54"/>
        <end position="71"/>
    </location>
</feature>
<keyword evidence="2" id="KW-0472">Membrane</keyword>
<name>A0AAD9RN66_9HYME</name>
<proteinExistence type="predicted"/>
<evidence type="ECO:0000256" key="1">
    <source>
        <dbReference type="SAM" id="MobiDB-lite"/>
    </source>
</evidence>
<gene>
    <name evidence="3" type="ORF">KPH14_008924</name>
</gene>
<evidence type="ECO:0000313" key="4">
    <source>
        <dbReference type="Proteomes" id="UP001258017"/>
    </source>
</evidence>
<sequence>MYVPYVLDKIAVLDIPLDVKSKQRSSRFSQPAARRTNLNSHASIRRKRQEGRKGGAAGGSFLVGLAYITLVEHRGDTRREKV</sequence>
<keyword evidence="2" id="KW-1133">Transmembrane helix</keyword>
<reference evidence="3" key="2">
    <citation type="journal article" date="2023" name="Commun. Biol.">
        <title>Intrasexual cuticular hydrocarbon dimorphism in a wasp sheds light on hydrocarbon biosynthesis genes in Hymenoptera.</title>
        <authorList>
            <person name="Moris V.C."/>
            <person name="Podsiadlowski L."/>
            <person name="Martin S."/>
            <person name="Oeyen J.P."/>
            <person name="Donath A."/>
            <person name="Petersen M."/>
            <person name="Wilbrandt J."/>
            <person name="Misof B."/>
            <person name="Liedtke D."/>
            <person name="Thamm M."/>
            <person name="Scheiner R."/>
            <person name="Schmitt T."/>
            <person name="Niehuis O."/>
        </authorList>
    </citation>
    <scope>NUCLEOTIDE SEQUENCE</scope>
    <source>
        <strain evidence="3">GBR_01_08_01A</strain>
    </source>
</reference>
<organism evidence="3 4">
    <name type="scientific">Odynerus spinipes</name>
    <dbReference type="NCBI Taxonomy" id="1348599"/>
    <lineage>
        <taxon>Eukaryota</taxon>
        <taxon>Metazoa</taxon>
        <taxon>Ecdysozoa</taxon>
        <taxon>Arthropoda</taxon>
        <taxon>Hexapoda</taxon>
        <taxon>Insecta</taxon>
        <taxon>Pterygota</taxon>
        <taxon>Neoptera</taxon>
        <taxon>Endopterygota</taxon>
        <taxon>Hymenoptera</taxon>
        <taxon>Apocrita</taxon>
        <taxon>Aculeata</taxon>
        <taxon>Vespoidea</taxon>
        <taxon>Vespidae</taxon>
        <taxon>Eumeninae</taxon>
        <taxon>Odynerus</taxon>
    </lineage>
</organism>
<keyword evidence="4" id="KW-1185">Reference proteome</keyword>
<dbReference type="Proteomes" id="UP001258017">
    <property type="component" value="Unassembled WGS sequence"/>
</dbReference>
<evidence type="ECO:0000256" key="2">
    <source>
        <dbReference type="SAM" id="Phobius"/>
    </source>
</evidence>